<accession>A0A8H9QB01</accession>
<name>A0A8H9QB01_CITFR</name>
<dbReference type="EMBL" id="DACSXJ010000006">
    <property type="protein sequence ID" value="HAT3896949.1"/>
    <property type="molecule type" value="Genomic_DNA"/>
</dbReference>
<evidence type="ECO:0000313" key="1">
    <source>
        <dbReference type="EMBL" id="HAT3896949.1"/>
    </source>
</evidence>
<organism evidence="1">
    <name type="scientific">Citrobacter freundii</name>
    <dbReference type="NCBI Taxonomy" id="546"/>
    <lineage>
        <taxon>Bacteria</taxon>
        <taxon>Pseudomonadati</taxon>
        <taxon>Pseudomonadota</taxon>
        <taxon>Gammaproteobacteria</taxon>
        <taxon>Enterobacterales</taxon>
        <taxon>Enterobacteriaceae</taxon>
        <taxon>Citrobacter</taxon>
        <taxon>Citrobacter freundii complex</taxon>
    </lineage>
</organism>
<protein>
    <submittedName>
        <fullName evidence="1">Uncharacterized protein</fullName>
    </submittedName>
</protein>
<proteinExistence type="predicted"/>
<dbReference type="Proteomes" id="UP000855471">
    <property type="component" value="Unassembled WGS sequence"/>
</dbReference>
<comment type="caution">
    <text evidence="1">The sequence shown here is derived from an EMBL/GenBank/DDBJ whole genome shotgun (WGS) entry which is preliminary data.</text>
</comment>
<gene>
    <name evidence="1" type="ORF">I9Y29_001360</name>
</gene>
<dbReference type="RefSeq" id="WP_003030399.1">
    <property type="nucleotide sequence ID" value="NZ_JAQHZD010000028.1"/>
</dbReference>
<reference evidence="1" key="2">
    <citation type="submission" date="2020-09" db="EMBL/GenBank/DDBJ databases">
        <authorList>
            <consortium name="NCBI Pathogen Detection Project"/>
        </authorList>
    </citation>
    <scope>NUCLEOTIDE SEQUENCE</scope>
    <source>
        <strain evidence="1">O50</strain>
    </source>
</reference>
<sequence length="92" mass="10268">MLTLTSDNTLVSALYRTEAVVVSLQARGVEVKGIVVREGQPVIRIQRHAMCDYLLTSGKASYIEYGHGKLGKYRQGLFIQDGCRVVWSESIH</sequence>
<reference evidence="1" key="1">
    <citation type="journal article" date="2018" name="Genome Biol.">
        <title>SKESA: strategic k-mer extension for scrupulous assemblies.</title>
        <authorList>
            <person name="Souvorov A."/>
            <person name="Agarwala R."/>
            <person name="Lipman D.J."/>
        </authorList>
    </citation>
    <scope>NUCLEOTIDE SEQUENCE</scope>
    <source>
        <strain evidence="1">O50</strain>
    </source>
</reference>
<dbReference type="AlphaFoldDB" id="A0A8H9QB01"/>